<protein>
    <recommendedName>
        <fullName evidence="6">DUF2894 domain-containing protein</fullName>
    </recommendedName>
</protein>
<dbReference type="AlphaFoldDB" id="A0AAD2AUX9"/>
<dbReference type="EMBL" id="CATVXE010000015">
    <property type="protein sequence ID" value="CAJ0689140.1"/>
    <property type="molecule type" value="Genomic_DNA"/>
</dbReference>
<evidence type="ECO:0000256" key="1">
    <source>
        <dbReference type="SAM" id="MobiDB-lite"/>
    </source>
</evidence>
<feature type="region of interest" description="Disordered" evidence="1">
    <location>
        <begin position="161"/>
        <end position="183"/>
    </location>
</feature>
<dbReference type="InterPro" id="IPR021549">
    <property type="entry name" value="DUF2894"/>
</dbReference>
<dbReference type="Proteomes" id="UP001190452">
    <property type="component" value="Unassembled WGS sequence"/>
</dbReference>
<gene>
    <name evidence="3" type="ORF">R77569_03222</name>
    <name evidence="2" type="ORF">R77591_03367</name>
</gene>
<dbReference type="RefSeq" id="WP_226947041.1">
    <property type="nucleotide sequence ID" value="NZ_CATVXE010000015.1"/>
</dbReference>
<evidence type="ECO:0000313" key="2">
    <source>
        <dbReference type="EMBL" id="CAJ0689140.1"/>
    </source>
</evidence>
<feature type="compositionally biased region" description="Low complexity" evidence="1">
    <location>
        <begin position="161"/>
        <end position="175"/>
    </location>
</feature>
<accession>A0AAD2AUX9</accession>
<dbReference type="Pfam" id="PF11445">
    <property type="entry name" value="DUF2894"/>
    <property type="match status" value="1"/>
</dbReference>
<organism evidence="2 4">
    <name type="scientific">Ralstonia mannitolilytica</name>
    <dbReference type="NCBI Taxonomy" id="105219"/>
    <lineage>
        <taxon>Bacteria</taxon>
        <taxon>Pseudomonadati</taxon>
        <taxon>Pseudomonadota</taxon>
        <taxon>Betaproteobacteria</taxon>
        <taxon>Burkholderiales</taxon>
        <taxon>Burkholderiaceae</taxon>
        <taxon>Ralstonia</taxon>
    </lineage>
</organism>
<keyword evidence="5" id="KW-1185">Reference proteome</keyword>
<evidence type="ECO:0000313" key="3">
    <source>
        <dbReference type="EMBL" id="CAJ0881016.1"/>
    </source>
</evidence>
<reference evidence="2 5" key="1">
    <citation type="submission" date="2023-07" db="EMBL/GenBank/DDBJ databases">
        <authorList>
            <person name="Peeters C."/>
        </authorList>
    </citation>
    <scope>NUCLEOTIDE SEQUENCE</scope>
    <source>
        <strain evidence="3 5">R-77569</strain>
        <strain evidence="2">R-77591</strain>
    </source>
</reference>
<sequence>MRNTEHLVGPNAMQLQRIEALRRRAAGQTGEVRRLLDERVAELQAACRVDAEPAQPAPPSGAGPSPLAALLGDIEHHRGGRSSHPPLDMLEEVRALWSRLSAEKQVRESLDKVPANAGPLNSLSLVHRSLSLMRTVSPEYLRQFLGYIDALSWLEQMGGDTAAAPADAGRTPGARKGARSKSR</sequence>
<evidence type="ECO:0008006" key="6">
    <source>
        <dbReference type="Google" id="ProtNLM"/>
    </source>
</evidence>
<evidence type="ECO:0000313" key="4">
    <source>
        <dbReference type="Proteomes" id="UP001190002"/>
    </source>
</evidence>
<proteinExistence type="predicted"/>
<dbReference type="Proteomes" id="UP001190002">
    <property type="component" value="Unassembled WGS sequence"/>
</dbReference>
<comment type="caution">
    <text evidence="2">The sequence shown here is derived from an EMBL/GenBank/DDBJ whole genome shotgun (WGS) entry which is preliminary data.</text>
</comment>
<name>A0AAD2AUX9_9RALS</name>
<evidence type="ECO:0000313" key="5">
    <source>
        <dbReference type="Proteomes" id="UP001190452"/>
    </source>
</evidence>
<dbReference type="EMBL" id="CAUDKV010000014">
    <property type="protein sequence ID" value="CAJ0881016.1"/>
    <property type="molecule type" value="Genomic_DNA"/>
</dbReference>